<dbReference type="KEGG" id="rml:FF011L_44120"/>
<protein>
    <submittedName>
        <fullName evidence="2">Uncharacterized protein</fullName>
    </submittedName>
</protein>
<gene>
    <name evidence="2" type="ORF">FF011L_44120</name>
</gene>
<reference evidence="2 3" key="1">
    <citation type="submission" date="2019-02" db="EMBL/GenBank/DDBJ databases">
        <title>Deep-cultivation of Planctomycetes and their phenomic and genomic characterization uncovers novel biology.</title>
        <authorList>
            <person name="Wiegand S."/>
            <person name="Jogler M."/>
            <person name="Boedeker C."/>
            <person name="Pinto D."/>
            <person name="Vollmers J."/>
            <person name="Rivas-Marin E."/>
            <person name="Kohn T."/>
            <person name="Peeters S.H."/>
            <person name="Heuer A."/>
            <person name="Rast P."/>
            <person name="Oberbeckmann S."/>
            <person name="Bunk B."/>
            <person name="Jeske O."/>
            <person name="Meyerdierks A."/>
            <person name="Storesund J.E."/>
            <person name="Kallscheuer N."/>
            <person name="Luecker S."/>
            <person name="Lage O.M."/>
            <person name="Pohl T."/>
            <person name="Merkel B.J."/>
            <person name="Hornburger P."/>
            <person name="Mueller R.-W."/>
            <person name="Bruemmer F."/>
            <person name="Labrenz M."/>
            <person name="Spormann A.M."/>
            <person name="Op den Camp H."/>
            <person name="Overmann J."/>
            <person name="Amann R."/>
            <person name="Jetten M.S.M."/>
            <person name="Mascher T."/>
            <person name="Medema M.H."/>
            <person name="Devos D.P."/>
            <person name="Kaster A.-K."/>
            <person name="Ovreas L."/>
            <person name="Rohde M."/>
            <person name="Galperin M.Y."/>
            <person name="Jogler C."/>
        </authorList>
    </citation>
    <scope>NUCLEOTIDE SEQUENCE [LARGE SCALE GENOMIC DNA]</scope>
    <source>
        <strain evidence="2 3">FF011L</strain>
    </source>
</reference>
<accession>A0A517ML57</accession>
<name>A0A517ML57_9BACT</name>
<dbReference type="RefSeq" id="WP_145353854.1">
    <property type="nucleotide sequence ID" value="NZ_CP036262.1"/>
</dbReference>
<sequence length="83" mass="9245">MNVNVNFFSWIRDGVRQSVLLGVSDAIETLGTPAEEAELHPGVAAFLQNDKEESKTSTRRVTNSTRNRKRLGKSLKELDTADK</sequence>
<evidence type="ECO:0000256" key="1">
    <source>
        <dbReference type="SAM" id="MobiDB-lite"/>
    </source>
</evidence>
<dbReference type="AlphaFoldDB" id="A0A517ML57"/>
<dbReference type="EMBL" id="CP036262">
    <property type="protein sequence ID" value="QDS95614.1"/>
    <property type="molecule type" value="Genomic_DNA"/>
</dbReference>
<keyword evidence="3" id="KW-1185">Reference proteome</keyword>
<dbReference type="Proteomes" id="UP000320672">
    <property type="component" value="Chromosome"/>
</dbReference>
<dbReference type="OrthoDB" id="292113at2"/>
<feature type="compositionally biased region" description="Basic and acidic residues" evidence="1">
    <location>
        <begin position="74"/>
        <end position="83"/>
    </location>
</feature>
<evidence type="ECO:0000313" key="2">
    <source>
        <dbReference type="EMBL" id="QDS95614.1"/>
    </source>
</evidence>
<proteinExistence type="predicted"/>
<feature type="region of interest" description="Disordered" evidence="1">
    <location>
        <begin position="45"/>
        <end position="83"/>
    </location>
</feature>
<evidence type="ECO:0000313" key="3">
    <source>
        <dbReference type="Proteomes" id="UP000320672"/>
    </source>
</evidence>
<organism evidence="2 3">
    <name type="scientific">Roseimaritima multifibrata</name>
    <dbReference type="NCBI Taxonomy" id="1930274"/>
    <lineage>
        <taxon>Bacteria</taxon>
        <taxon>Pseudomonadati</taxon>
        <taxon>Planctomycetota</taxon>
        <taxon>Planctomycetia</taxon>
        <taxon>Pirellulales</taxon>
        <taxon>Pirellulaceae</taxon>
        <taxon>Roseimaritima</taxon>
    </lineage>
</organism>